<reference evidence="2" key="1">
    <citation type="journal article" date="2023" name="G3 (Bethesda)">
        <title>Genome assembly and association tests identify interacting loci associated with vigor, precocity, and sex in interspecific pistachio rootstocks.</title>
        <authorList>
            <person name="Palmer W."/>
            <person name="Jacygrad E."/>
            <person name="Sagayaradj S."/>
            <person name="Cavanaugh K."/>
            <person name="Han R."/>
            <person name="Bertier L."/>
            <person name="Beede B."/>
            <person name="Kafkas S."/>
            <person name="Golino D."/>
            <person name="Preece J."/>
            <person name="Michelmore R."/>
        </authorList>
    </citation>
    <scope>NUCLEOTIDE SEQUENCE [LARGE SCALE GENOMIC DNA]</scope>
</reference>
<dbReference type="Proteomes" id="UP001164250">
    <property type="component" value="Chromosome 10"/>
</dbReference>
<proteinExistence type="predicted"/>
<dbReference type="EMBL" id="CM047906">
    <property type="protein sequence ID" value="KAJ0087077.1"/>
    <property type="molecule type" value="Genomic_DNA"/>
</dbReference>
<keyword evidence="2" id="KW-1185">Reference proteome</keyword>
<comment type="caution">
    <text evidence="1">The sequence shown here is derived from an EMBL/GenBank/DDBJ whole genome shotgun (WGS) entry which is preliminary data.</text>
</comment>
<evidence type="ECO:0000313" key="1">
    <source>
        <dbReference type="EMBL" id="KAJ0087077.1"/>
    </source>
</evidence>
<evidence type="ECO:0000313" key="2">
    <source>
        <dbReference type="Proteomes" id="UP001164250"/>
    </source>
</evidence>
<sequence length="967" mass="111186">MNIQKNFLVDLLSNEEAWNLFRKVVGDSVETSDFRPIAVEVVGKCACLPIAIETLAKALKSKSLPVWEDTLGQLTRANPRQIEGMAESVCSIIELSYNFLKSEEKSLLLLCGLLNASRGIVISDLLKYSMGLHLFRDVYTLEDGRNRLLTLIHNLKASSLLLDGITNYSVKMHDMIHAVVISIASSDEFLMFNIKNVGDLKEVLEEKIPKTSKAISLLDRDIGDELPESLEYPKLKFFHLSSQNQSLQIPDLLFQGMKELQVLDLTGIGALSLPSSLRRLINLQTLCLDDCLLEDIAILGELKKLKILSLLDSDIEKLPGELGQLTRLKMLDLRKCSNLKVIPPNVISRLSRLEELYMGNSFCHWENEGLMNNQERKNANILELKQLSCLTTLEIHVHDLQMIPQDLFSERLKRYRILIGDVWDWSWYVTRGETSRMMKIKLNNNISLIHRVKILLKRTEELHLELNGVKNAIDELDEDGFAQLKHLHVQNGHELLYILNFVPSKTVFPKLESLFLHNLIKLEKICDGELYEESFSKLRILKVEKCDMLEHLFLFSEHKKFLQLQEIEVIDCKNLKEIFGEENVDLVVENERNSKFEFTQLHSLVLQCLPQFISFGMKVVFPRLENLKLSSMNIENIWVDQPQPMSSCIQCLKSLTVEECNGLKFLFSSAMVKSLVELQKLVICNCKSMEAVILDSEGLEIQDKIIDMSFPKLFYLKLVGLQKLTRFGIGNSIEFPTLMELYIESCFNLKTFFPNFSGIEILRKEPEEVSLQDYNIDVNALFDDKVVFPRLEKMILLHLDNLQLIWHNQFHEDSFSKLKEVRVECCENLMTFFPSNSTQGLLTFHNLETLRVEYCWSMKSLFPVSIAIGLLQLKELCIFSCGLEEIVAKGEVDESPRFLFCQLASLCLLYLPNLEHFYLGRHIVECPMLKSLAVFHCKKIKIFGSEFYKAQNTDQESQPFLVLSKKV</sequence>
<protein>
    <submittedName>
        <fullName evidence="1">Uncharacterized protein</fullName>
    </submittedName>
</protein>
<name>A0ACC1AK70_9ROSI</name>
<accession>A0ACC1AK70</accession>
<gene>
    <name evidence="1" type="ORF">Patl1_07081</name>
</gene>
<organism evidence="1 2">
    <name type="scientific">Pistacia atlantica</name>
    <dbReference type="NCBI Taxonomy" id="434234"/>
    <lineage>
        <taxon>Eukaryota</taxon>
        <taxon>Viridiplantae</taxon>
        <taxon>Streptophyta</taxon>
        <taxon>Embryophyta</taxon>
        <taxon>Tracheophyta</taxon>
        <taxon>Spermatophyta</taxon>
        <taxon>Magnoliopsida</taxon>
        <taxon>eudicotyledons</taxon>
        <taxon>Gunneridae</taxon>
        <taxon>Pentapetalae</taxon>
        <taxon>rosids</taxon>
        <taxon>malvids</taxon>
        <taxon>Sapindales</taxon>
        <taxon>Anacardiaceae</taxon>
        <taxon>Pistacia</taxon>
    </lineage>
</organism>